<evidence type="ECO:0000256" key="7">
    <source>
        <dbReference type="SAM" id="SignalP"/>
    </source>
</evidence>
<dbReference type="STRING" id="2512241.A0A553HWF0"/>
<sequence length="567" mass="64404">MHALSMLVTAGLFLAPPALTSSTGKRPNIVFILSDDQDLEMGSINYMPLLDKYLSAKGTTYERHYCTTALCCPARASILTGKMAHNHNAHSMEGGYPKVVQEGINDDYLPLWLQEAGWDTYYVGKLWNAHSTDNYNSPRARGWNGSDFLLDPYTYDFYNPTFVRNYDEPIHHENEYSTDLVSQKALGFLDDASKSARPFFLGVAPVAPHSNTEYVNVNGTMKPVTSAPLPAKRHANLFDEVVVPRTPHFNPKTPSGVYWVRDLPRLNQSHVDANDLYYRQRLRSLQAVDEMIEAIVQKLEEHNMLDHTYIIYTSDNGFHVGQHRLEPGKFCPFEEDVHIPLFIRGPGVPENEHAPIVTTHTDLAPTFLSMVGAPMRSDMDGEAIPLTRHDIDASIGNRYEHVQVEYWGYAVSEGDYAYQGYLIPNNTYKALRIVSDEYSFYYSIWCNNEHELYDMKNDPYQLENRYPISPADGNRAAFFGRPLSQVLNRFDALTMVLKTCKSEGCVKPWKLLHPAGDVTNLKDAVNPKFDSFYENDVPKVKYDHCSQGFFLEFEGPIYNQSIAFIPG</sequence>
<accession>A0A553HWF0</accession>
<comment type="similarity">
    <text evidence="1 5">Belongs to the sulfatase family.</text>
</comment>
<comment type="PTM">
    <text evidence="6">The conversion to 3-oxoalanine (also known as C-formylglycine, FGly), of a serine or cysteine residue in prokaryotes and of a cysteine residue in eukaryotes, is critical for catalytic activity.</text>
</comment>
<dbReference type="PIRSF" id="PIRSF000972">
    <property type="entry name" value="Arylsulf_plant"/>
    <property type="match status" value="1"/>
</dbReference>
<dbReference type="AlphaFoldDB" id="A0A553HWF0"/>
<dbReference type="OrthoDB" id="96314at2759"/>
<comment type="caution">
    <text evidence="9">The sequence shown here is derived from an EMBL/GenBank/DDBJ whole genome shotgun (WGS) entry which is preliminary data.</text>
</comment>
<dbReference type="PANTHER" id="PTHR43108">
    <property type="entry name" value="N-ACETYLGLUCOSAMINE-6-SULFATASE FAMILY MEMBER"/>
    <property type="match status" value="1"/>
</dbReference>
<evidence type="ECO:0000256" key="6">
    <source>
        <dbReference type="PIRSR" id="PIRSR000972-50"/>
    </source>
</evidence>
<feature type="domain" description="Sulfatase N-terminal" evidence="8">
    <location>
        <begin position="27"/>
        <end position="372"/>
    </location>
</feature>
<dbReference type="GO" id="GO:0004065">
    <property type="term" value="F:arylsulfatase activity"/>
    <property type="evidence" value="ECO:0007669"/>
    <property type="project" value="UniProtKB-UniRule"/>
</dbReference>
<evidence type="ECO:0000256" key="5">
    <source>
        <dbReference type="PIRNR" id="PIRNR000972"/>
    </source>
</evidence>
<feature type="signal peptide" evidence="7">
    <location>
        <begin position="1"/>
        <end position="20"/>
    </location>
</feature>
<evidence type="ECO:0000313" key="10">
    <source>
        <dbReference type="Proteomes" id="UP000319160"/>
    </source>
</evidence>
<feature type="chain" id="PRO_5021973935" description="Arylsulfatase" evidence="7">
    <location>
        <begin position="21"/>
        <end position="567"/>
    </location>
</feature>
<comment type="catalytic activity">
    <reaction evidence="5">
        <text>an aryl sulfate + H2O = a phenol + sulfate + H(+)</text>
        <dbReference type="Rhea" id="RHEA:17261"/>
        <dbReference type="ChEBI" id="CHEBI:15377"/>
        <dbReference type="ChEBI" id="CHEBI:15378"/>
        <dbReference type="ChEBI" id="CHEBI:16189"/>
        <dbReference type="ChEBI" id="CHEBI:33853"/>
        <dbReference type="ChEBI" id="CHEBI:140317"/>
        <dbReference type="EC" id="3.1.6.1"/>
    </reaction>
</comment>
<dbReference type="EC" id="3.1.6.1" evidence="5"/>
<dbReference type="SUPFAM" id="SSF53649">
    <property type="entry name" value="Alkaline phosphatase-like"/>
    <property type="match status" value="1"/>
</dbReference>
<dbReference type="GO" id="GO:0005539">
    <property type="term" value="F:glycosaminoglycan binding"/>
    <property type="evidence" value="ECO:0007669"/>
    <property type="project" value="TreeGrafter"/>
</dbReference>
<proteinExistence type="inferred from homology"/>
<dbReference type="Pfam" id="PF00884">
    <property type="entry name" value="Sulfatase"/>
    <property type="match status" value="1"/>
</dbReference>
<dbReference type="InterPro" id="IPR012083">
    <property type="entry name" value="Arylsulfatase"/>
</dbReference>
<keyword evidence="2 7" id="KW-0732">Signal</keyword>
<feature type="modified residue" description="3-oxoalanine (Cys)" evidence="6">
    <location>
        <position position="71"/>
    </location>
</feature>
<organism evidence="9 10">
    <name type="scientific">Xylaria flabelliformis</name>
    <dbReference type="NCBI Taxonomy" id="2512241"/>
    <lineage>
        <taxon>Eukaryota</taxon>
        <taxon>Fungi</taxon>
        <taxon>Dikarya</taxon>
        <taxon>Ascomycota</taxon>
        <taxon>Pezizomycotina</taxon>
        <taxon>Sordariomycetes</taxon>
        <taxon>Xylariomycetidae</taxon>
        <taxon>Xylariales</taxon>
        <taxon>Xylariaceae</taxon>
        <taxon>Xylaria</taxon>
    </lineage>
</organism>
<dbReference type="InterPro" id="IPR017850">
    <property type="entry name" value="Alkaline_phosphatase_core_sf"/>
</dbReference>
<dbReference type="Proteomes" id="UP000319160">
    <property type="component" value="Unassembled WGS sequence"/>
</dbReference>
<dbReference type="EMBL" id="VFLP01000038">
    <property type="protein sequence ID" value="TRX92275.1"/>
    <property type="molecule type" value="Genomic_DNA"/>
</dbReference>
<evidence type="ECO:0000256" key="2">
    <source>
        <dbReference type="ARBA" id="ARBA00022729"/>
    </source>
</evidence>
<reference evidence="10" key="1">
    <citation type="submission" date="2019-06" db="EMBL/GenBank/DDBJ databases">
        <title>Draft genome sequence of the griseofulvin-producing fungus Xylaria cubensis strain G536.</title>
        <authorList>
            <person name="Mead M.E."/>
            <person name="Raja H.A."/>
            <person name="Steenwyk J.L."/>
            <person name="Knowles S.L."/>
            <person name="Oberlies N.H."/>
            <person name="Rokas A."/>
        </authorList>
    </citation>
    <scope>NUCLEOTIDE SEQUENCE [LARGE SCALE GENOMIC DNA]</scope>
    <source>
        <strain evidence="10">G536</strain>
    </source>
</reference>
<dbReference type="GO" id="GO:0018958">
    <property type="term" value="P:phenol-containing compound metabolic process"/>
    <property type="evidence" value="ECO:0007669"/>
    <property type="project" value="InterPro"/>
</dbReference>
<evidence type="ECO:0000256" key="3">
    <source>
        <dbReference type="ARBA" id="ARBA00022801"/>
    </source>
</evidence>
<dbReference type="InterPro" id="IPR024607">
    <property type="entry name" value="Sulfatase_CS"/>
</dbReference>
<dbReference type="InterPro" id="IPR000917">
    <property type="entry name" value="Sulfatase_N"/>
</dbReference>
<dbReference type="PANTHER" id="PTHR43108:SF8">
    <property type="entry name" value="SD21168P"/>
    <property type="match status" value="1"/>
</dbReference>
<evidence type="ECO:0000313" key="9">
    <source>
        <dbReference type="EMBL" id="TRX92275.1"/>
    </source>
</evidence>
<keyword evidence="10" id="KW-1185">Reference proteome</keyword>
<evidence type="ECO:0000256" key="1">
    <source>
        <dbReference type="ARBA" id="ARBA00008779"/>
    </source>
</evidence>
<keyword evidence="3 5" id="KW-0378">Hydrolase</keyword>
<dbReference type="Gene3D" id="3.40.720.10">
    <property type="entry name" value="Alkaline Phosphatase, subunit A"/>
    <property type="match status" value="1"/>
</dbReference>
<dbReference type="PROSITE" id="PS00523">
    <property type="entry name" value="SULFATASE_1"/>
    <property type="match status" value="1"/>
</dbReference>
<evidence type="ECO:0000259" key="8">
    <source>
        <dbReference type="Pfam" id="PF00884"/>
    </source>
</evidence>
<dbReference type="CDD" id="cd16147">
    <property type="entry name" value="G6S"/>
    <property type="match status" value="1"/>
</dbReference>
<dbReference type="FunFam" id="3.40.720.10:FF:000051">
    <property type="entry name" value="Arylsulfatase"/>
    <property type="match status" value="1"/>
</dbReference>
<name>A0A553HWF0_9PEZI</name>
<keyword evidence="4" id="KW-0325">Glycoprotein</keyword>
<dbReference type="GO" id="GO:0008449">
    <property type="term" value="F:N-acetylglucosamine-6-sulfatase activity"/>
    <property type="evidence" value="ECO:0007669"/>
    <property type="project" value="TreeGrafter"/>
</dbReference>
<gene>
    <name evidence="9" type="ORF">FHL15_006890</name>
</gene>
<evidence type="ECO:0000256" key="4">
    <source>
        <dbReference type="ARBA" id="ARBA00023180"/>
    </source>
</evidence>
<protein>
    <recommendedName>
        <fullName evidence="5">Arylsulfatase</fullName>
        <shortName evidence="5">AS</shortName>
        <ecNumber evidence="5">3.1.6.1</ecNumber>
    </recommendedName>
    <alternativeName>
        <fullName evidence="5">Aryl-sulfate sulphohydrolase</fullName>
    </alternativeName>
</protein>